<name>A0ABS7YSK1_9VIBR</name>
<feature type="transmembrane region" description="Helical" evidence="8">
    <location>
        <begin position="257"/>
        <end position="279"/>
    </location>
</feature>
<keyword evidence="4" id="KW-0997">Cell inner membrane</keyword>
<protein>
    <submittedName>
        <fullName evidence="9">Paraquat-inducible protein A</fullName>
    </submittedName>
</protein>
<comment type="subcellular location">
    <subcellularLocation>
        <location evidence="1">Cell inner membrane</location>
        <topology evidence="1">Multi-pass membrane protein</topology>
    </subcellularLocation>
</comment>
<evidence type="ECO:0000256" key="6">
    <source>
        <dbReference type="ARBA" id="ARBA00022989"/>
    </source>
</evidence>
<comment type="caution">
    <text evidence="9">The sequence shown here is derived from an EMBL/GenBank/DDBJ whole genome shotgun (WGS) entry which is preliminary data.</text>
</comment>
<feature type="transmembrane region" description="Helical" evidence="8">
    <location>
        <begin position="155"/>
        <end position="173"/>
    </location>
</feature>
<keyword evidence="5 8" id="KW-0812">Transmembrane</keyword>
<organism evidence="9 10">
    <name type="scientific">Vibrio tritonius</name>
    <dbReference type="NCBI Taxonomy" id="1435069"/>
    <lineage>
        <taxon>Bacteria</taxon>
        <taxon>Pseudomonadati</taxon>
        <taxon>Pseudomonadota</taxon>
        <taxon>Gammaproteobacteria</taxon>
        <taxon>Vibrionales</taxon>
        <taxon>Vibrionaceae</taxon>
        <taxon>Vibrio</taxon>
    </lineage>
</organism>
<dbReference type="Proteomes" id="UP001199044">
    <property type="component" value="Unassembled WGS sequence"/>
</dbReference>
<dbReference type="PANTHER" id="PTHR30462">
    <property type="entry name" value="INTERMEMBRANE TRANSPORT PROTEIN PQIB-RELATED"/>
    <property type="match status" value="1"/>
</dbReference>
<evidence type="ECO:0000313" key="10">
    <source>
        <dbReference type="Proteomes" id="UP001199044"/>
    </source>
</evidence>
<feature type="transmembrane region" description="Helical" evidence="8">
    <location>
        <begin position="105"/>
        <end position="134"/>
    </location>
</feature>
<evidence type="ECO:0000256" key="5">
    <source>
        <dbReference type="ARBA" id="ARBA00022692"/>
    </source>
</evidence>
<proteinExistence type="inferred from homology"/>
<evidence type="ECO:0000256" key="1">
    <source>
        <dbReference type="ARBA" id="ARBA00004429"/>
    </source>
</evidence>
<evidence type="ECO:0000313" key="9">
    <source>
        <dbReference type="EMBL" id="MCA2018670.1"/>
    </source>
</evidence>
<dbReference type="EMBL" id="JAIWIU010000191">
    <property type="protein sequence ID" value="MCA2018670.1"/>
    <property type="molecule type" value="Genomic_DNA"/>
</dbReference>
<dbReference type="PANTHER" id="PTHR30462:SF1">
    <property type="entry name" value="INTERMEMBRANE TRANSPORT PROTEIN YEBS"/>
    <property type="match status" value="1"/>
</dbReference>
<evidence type="ECO:0000256" key="2">
    <source>
        <dbReference type="ARBA" id="ARBA00007555"/>
    </source>
</evidence>
<reference evidence="10" key="1">
    <citation type="submission" date="2023-07" db="EMBL/GenBank/DDBJ databases">
        <title>Molecular identification of indigenous halophilic bacteria isolated from red sea cost, biodegradation of synthetic dyes and assessment of degraded metabolite toxicity.</title>
        <authorList>
            <person name="Chaieb K."/>
            <person name="Altayb H.N."/>
        </authorList>
    </citation>
    <scope>NUCLEOTIDE SEQUENCE [LARGE SCALE GENOMIC DNA]</scope>
    <source>
        <strain evidence="10">K20</strain>
    </source>
</reference>
<dbReference type="InterPro" id="IPR051800">
    <property type="entry name" value="PqiA-PqiB_transport"/>
</dbReference>
<comment type="similarity">
    <text evidence="2">Belongs to the PqiA family.</text>
</comment>
<dbReference type="InterPro" id="IPR007498">
    <property type="entry name" value="PqiA-like"/>
</dbReference>
<keyword evidence="3" id="KW-1003">Cell membrane</keyword>
<keyword evidence="7 8" id="KW-0472">Membrane</keyword>
<accession>A0ABS7YSK1</accession>
<feature type="transmembrane region" description="Helical" evidence="8">
    <location>
        <begin position="179"/>
        <end position="198"/>
    </location>
</feature>
<feature type="transmembrane region" description="Helical" evidence="8">
    <location>
        <begin position="344"/>
        <end position="368"/>
    </location>
</feature>
<dbReference type="Pfam" id="PF04403">
    <property type="entry name" value="PqiA"/>
    <property type="match status" value="2"/>
</dbReference>
<feature type="transmembrane region" description="Helical" evidence="8">
    <location>
        <begin position="61"/>
        <end position="85"/>
    </location>
</feature>
<evidence type="ECO:0000256" key="4">
    <source>
        <dbReference type="ARBA" id="ARBA00022519"/>
    </source>
</evidence>
<evidence type="ECO:0000256" key="7">
    <source>
        <dbReference type="ARBA" id="ARBA00023136"/>
    </source>
</evidence>
<evidence type="ECO:0000256" key="8">
    <source>
        <dbReference type="SAM" id="Phobius"/>
    </source>
</evidence>
<keyword evidence="10" id="KW-1185">Reference proteome</keyword>
<gene>
    <name evidence="9" type="ORF">LDJ79_21320</name>
</gene>
<sequence>MRKKETPLYQSFTPINTTVRLCQGCDLPVQSLELSCGNNAYCPRCGTQLSRGGSPSLSGNLALAITSLLLFIPAFSFPFISIHLLGVTFSATVPEGAWNLMRHGFPLLSILVLFCSVIAPVVLCAALVLCHFALRNHWFSGMKLGTTIIYRLKPWAMIDVFLVSVAVACFKLNDYADIIVGPALYALIVLQVLCVMLISRVSLRRYWEAWRPEHTFEHQSKERHCIACHLSQPLGTHCQRCHQPLHYRKPRSLERTLAYLLAASVAIFPANLIPISILITNGQRLEDTIYSGVVSLFNSQMPGIAIIIFVASILVPMAKILGLGYLLLCAHWRKEGFQRQRMKIYFVVKLIGKWSMLDLFVISIMLTLVDRGQILDFVPGLGAVAFGLVVFLTLLATESLDSRLLWDSHPDSPIHSRSINER</sequence>
<dbReference type="NCBIfam" id="TIGR00155">
    <property type="entry name" value="pqiA_fam"/>
    <property type="match status" value="1"/>
</dbReference>
<feature type="transmembrane region" description="Helical" evidence="8">
    <location>
        <begin position="374"/>
        <end position="396"/>
    </location>
</feature>
<evidence type="ECO:0000256" key="3">
    <source>
        <dbReference type="ARBA" id="ARBA00022475"/>
    </source>
</evidence>
<dbReference type="RefSeq" id="WP_225252006.1">
    <property type="nucleotide sequence ID" value="NZ_JAIWIU010000191.1"/>
</dbReference>
<dbReference type="InterPro" id="IPR005219">
    <property type="entry name" value="PqiA-like_proteobact"/>
</dbReference>
<feature type="transmembrane region" description="Helical" evidence="8">
    <location>
        <begin position="304"/>
        <end position="332"/>
    </location>
</feature>
<keyword evidence="6 8" id="KW-1133">Transmembrane helix</keyword>